<reference evidence="2 3" key="1">
    <citation type="journal article" date="2017" name="Int. J. Parasitol.">
        <title>The genome of the protozoan parasite Cystoisospora suis and a reverse vaccinology approach to identify vaccine candidates.</title>
        <authorList>
            <person name="Palmieri N."/>
            <person name="Shrestha A."/>
            <person name="Ruttkowski B."/>
            <person name="Beck T."/>
            <person name="Vogl C."/>
            <person name="Tomley F."/>
            <person name="Blake D.P."/>
            <person name="Joachim A."/>
        </authorList>
    </citation>
    <scope>NUCLEOTIDE SEQUENCE [LARGE SCALE GENOMIC DNA]</scope>
    <source>
        <strain evidence="2 3">Wien I</strain>
    </source>
</reference>
<dbReference type="GeneID" id="94434216"/>
<evidence type="ECO:0000256" key="1">
    <source>
        <dbReference type="SAM" id="Coils"/>
    </source>
</evidence>
<gene>
    <name evidence="2" type="ORF">CSUI_010904</name>
</gene>
<sequence length="79" mass="8904">MSRGGPGSLEEKLEAAAEVIGELQDELEELRDVVRMHQKQSEAYAKTVGDLQASLDQMKEEREKMISNYHNDNVSSSHE</sequence>
<name>A0A2C6KFN0_9APIC</name>
<dbReference type="Proteomes" id="UP000221165">
    <property type="component" value="Unassembled WGS sequence"/>
</dbReference>
<dbReference type="EMBL" id="MIGC01008795">
    <property type="protein sequence ID" value="PHJ15285.1"/>
    <property type="molecule type" value="Genomic_DNA"/>
</dbReference>
<accession>A0A2C6KFN0</accession>
<keyword evidence="1" id="KW-0175">Coiled coil</keyword>
<dbReference type="VEuPathDB" id="ToxoDB:CSUI_010904"/>
<proteinExistence type="predicted"/>
<dbReference type="Gene3D" id="1.20.5.340">
    <property type="match status" value="1"/>
</dbReference>
<evidence type="ECO:0000313" key="3">
    <source>
        <dbReference type="Proteomes" id="UP000221165"/>
    </source>
</evidence>
<protein>
    <submittedName>
        <fullName evidence="2">Tpr mlp1 mlp2-like</fullName>
    </submittedName>
</protein>
<keyword evidence="3" id="KW-1185">Reference proteome</keyword>
<organism evidence="2 3">
    <name type="scientific">Cystoisospora suis</name>
    <dbReference type="NCBI Taxonomy" id="483139"/>
    <lineage>
        <taxon>Eukaryota</taxon>
        <taxon>Sar</taxon>
        <taxon>Alveolata</taxon>
        <taxon>Apicomplexa</taxon>
        <taxon>Conoidasida</taxon>
        <taxon>Coccidia</taxon>
        <taxon>Eucoccidiorida</taxon>
        <taxon>Eimeriorina</taxon>
        <taxon>Sarcocystidae</taxon>
        <taxon>Cystoisospora</taxon>
    </lineage>
</organism>
<comment type="caution">
    <text evidence="2">The sequence shown here is derived from an EMBL/GenBank/DDBJ whole genome shotgun (WGS) entry which is preliminary data.</text>
</comment>
<dbReference type="OrthoDB" id="2441647at2759"/>
<feature type="coiled-coil region" evidence="1">
    <location>
        <begin position="9"/>
        <end position="68"/>
    </location>
</feature>
<dbReference type="RefSeq" id="XP_067917019.1">
    <property type="nucleotide sequence ID" value="XM_068071005.1"/>
</dbReference>
<evidence type="ECO:0000313" key="2">
    <source>
        <dbReference type="EMBL" id="PHJ15285.1"/>
    </source>
</evidence>
<dbReference type="AlphaFoldDB" id="A0A2C6KFN0"/>